<reference evidence="7 8" key="1">
    <citation type="submission" date="2018-03" db="EMBL/GenBank/DDBJ databases">
        <title>Draft Genome Sequences of the Obligatory Marine Myxobacteria Enhygromyxa salina SWB005.</title>
        <authorList>
            <person name="Poehlein A."/>
            <person name="Moghaddam J.A."/>
            <person name="Harms H."/>
            <person name="Alanjari M."/>
            <person name="Koenig G.M."/>
            <person name="Daniel R."/>
            <person name="Schaeberle T.F."/>
        </authorList>
    </citation>
    <scope>NUCLEOTIDE SEQUENCE [LARGE SCALE GENOMIC DNA]</scope>
    <source>
        <strain evidence="7 8">SWB005</strain>
    </source>
</reference>
<proteinExistence type="predicted"/>
<evidence type="ECO:0000256" key="2">
    <source>
        <dbReference type="ARBA" id="ARBA00022741"/>
    </source>
</evidence>
<evidence type="ECO:0000313" key="7">
    <source>
        <dbReference type="EMBL" id="PRP96761.1"/>
    </source>
</evidence>
<comment type="caution">
    <text evidence="7">The sequence shown here is derived from an EMBL/GenBank/DDBJ whole genome shotgun (WGS) entry which is preliminary data.</text>
</comment>
<dbReference type="Gene3D" id="3.30.200.20">
    <property type="entry name" value="Phosphorylase Kinase, domain 1"/>
    <property type="match status" value="1"/>
</dbReference>
<dbReference type="SUPFAM" id="SSF48452">
    <property type="entry name" value="TPR-like"/>
    <property type="match status" value="4"/>
</dbReference>
<evidence type="ECO:0000256" key="3">
    <source>
        <dbReference type="ARBA" id="ARBA00022777"/>
    </source>
</evidence>
<dbReference type="Pfam" id="PF13424">
    <property type="entry name" value="TPR_12"/>
    <property type="match status" value="3"/>
</dbReference>
<keyword evidence="4 5" id="KW-0067">ATP-binding</keyword>
<keyword evidence="1 7" id="KW-0808">Transferase</keyword>
<dbReference type="CDD" id="cd14014">
    <property type="entry name" value="STKc_PknB_like"/>
    <property type="match status" value="1"/>
</dbReference>
<dbReference type="RefSeq" id="WP_258182898.1">
    <property type="nucleotide sequence ID" value="NZ_PVNK01000164.1"/>
</dbReference>
<name>A0A2S9XVM5_9BACT</name>
<dbReference type="InterPro" id="IPR011009">
    <property type="entry name" value="Kinase-like_dom_sf"/>
</dbReference>
<sequence length="992" mass="107669">MSDPDRTIPESANAANGEPALGPGARVGRYLILNKVGAGNMGIVFAAFDPELDRKVAIKLLRGDAHGHAGRTRLRREAQALARLGHPNVVAVHDVGELDGRVYLVMEFVAGEDVRRWQSRRPSWREVVRVYVQAGHGLAAAHSAGLVHRDFKPANVMFGDDDRVRVTDFGLARAAPEADGPFELVESSSALEPPPPVLSPPESNAHAWLDRLRRTRFRRAPAPPTPLTSPNRDALASSVTRAGALVGTPAYMAHEQFEGAAADARSDQFAFCVAFYEALYGRRPFAGDSLDALVTALERNQIRPPLRGVGVPAWLHAVLIRGLNCDPEQRWPTMDALLEAIERAPVKRRRWKAIAVAAALTTAGATLGLTQAAEPGASAEVCSGAEGKLAEVWNSTDRERMRIAFAASGRPFAADTLARVERELDAYTRAWARMYVDACEATHLRWAQSDAVLDQRMRCLERNRRELSALVDALAGANPDIVERAVAAAEGLTPIERCGDVEALASELPVPRDHGERLRADAIRDELTDATALEATGQVEAAEKLTATLLDEALALGYAPLVAEVEYQLGDLVRHRGAFEDARELLESAYYTALGEGHTRLASAAAVELIDVLGSGLAQIERAHEWLRNAEALAQSLGGDRLALARIERYRMTLLIQGGRYDEALEVGRGALEVIEILAGPNSFDAAAVHSDLGATLVELGRFAAAETALRRAAQILEIQLGADHPRVALLLANLGAVQSMTGRTDDAIATYHRSIELLTRAYGPDHPALGALHVNLGLARQVQGDDEAALRELDEALRLFERELGAMHPKVAAALRGIAEVELELRHARSAEAAARRSLFVLESSLDADHPELSRARVLLGQTLLAQGRHDEAEAELLRALAVLEAEDPPDAVRLAFALQTRGQLELERGQLDAARVLLERALVWWEPSDPSTERARGLAVTRLALARALVELDEPERATELAQLALAELDEGPNDARLRRTARRLRALTR</sequence>
<keyword evidence="3 7" id="KW-0418">Kinase</keyword>
<feature type="binding site" evidence="5">
    <location>
        <position position="59"/>
    </location>
    <ligand>
        <name>ATP</name>
        <dbReference type="ChEBI" id="CHEBI:30616"/>
    </ligand>
</feature>
<dbReference type="InterPro" id="IPR019734">
    <property type="entry name" value="TPR_rpt"/>
</dbReference>
<dbReference type="PROSITE" id="PS00107">
    <property type="entry name" value="PROTEIN_KINASE_ATP"/>
    <property type="match status" value="1"/>
</dbReference>
<dbReference type="GO" id="GO:0004674">
    <property type="term" value="F:protein serine/threonine kinase activity"/>
    <property type="evidence" value="ECO:0007669"/>
    <property type="project" value="UniProtKB-EC"/>
</dbReference>
<evidence type="ECO:0000256" key="1">
    <source>
        <dbReference type="ARBA" id="ARBA00022679"/>
    </source>
</evidence>
<dbReference type="PANTHER" id="PTHR43289:SF6">
    <property type="entry name" value="SERINE_THREONINE-PROTEIN KINASE NEKL-3"/>
    <property type="match status" value="1"/>
</dbReference>
<dbReference type="EC" id="2.7.11.1" evidence="7"/>
<dbReference type="PANTHER" id="PTHR43289">
    <property type="entry name" value="MITOGEN-ACTIVATED PROTEIN KINASE KINASE KINASE 20-RELATED"/>
    <property type="match status" value="1"/>
</dbReference>
<evidence type="ECO:0000256" key="4">
    <source>
        <dbReference type="ARBA" id="ARBA00022840"/>
    </source>
</evidence>
<dbReference type="AlphaFoldDB" id="A0A2S9XVM5"/>
<dbReference type="Gene3D" id="1.25.40.10">
    <property type="entry name" value="Tetratricopeptide repeat domain"/>
    <property type="match status" value="4"/>
</dbReference>
<dbReference type="SUPFAM" id="SSF56112">
    <property type="entry name" value="Protein kinase-like (PK-like)"/>
    <property type="match status" value="1"/>
</dbReference>
<dbReference type="InterPro" id="IPR008271">
    <property type="entry name" value="Ser/Thr_kinase_AS"/>
</dbReference>
<dbReference type="EMBL" id="PVNK01000164">
    <property type="protein sequence ID" value="PRP96761.1"/>
    <property type="molecule type" value="Genomic_DNA"/>
</dbReference>
<dbReference type="Gene3D" id="1.10.510.10">
    <property type="entry name" value="Transferase(Phosphotransferase) domain 1"/>
    <property type="match status" value="1"/>
</dbReference>
<feature type="domain" description="Protein kinase" evidence="6">
    <location>
        <begin position="30"/>
        <end position="342"/>
    </location>
</feature>
<organism evidence="7 8">
    <name type="scientific">Enhygromyxa salina</name>
    <dbReference type="NCBI Taxonomy" id="215803"/>
    <lineage>
        <taxon>Bacteria</taxon>
        <taxon>Pseudomonadati</taxon>
        <taxon>Myxococcota</taxon>
        <taxon>Polyangia</taxon>
        <taxon>Nannocystales</taxon>
        <taxon>Nannocystaceae</taxon>
        <taxon>Enhygromyxa</taxon>
    </lineage>
</organism>
<gene>
    <name evidence="7" type="primary">stkP_13</name>
    <name evidence="7" type="ORF">ENSA5_35350</name>
</gene>
<keyword evidence="2 5" id="KW-0547">Nucleotide-binding</keyword>
<dbReference type="InterPro" id="IPR011990">
    <property type="entry name" value="TPR-like_helical_dom_sf"/>
</dbReference>
<evidence type="ECO:0000259" key="6">
    <source>
        <dbReference type="PROSITE" id="PS50011"/>
    </source>
</evidence>
<dbReference type="SMART" id="SM00028">
    <property type="entry name" value="TPR"/>
    <property type="match status" value="5"/>
</dbReference>
<dbReference type="GO" id="GO:0005524">
    <property type="term" value="F:ATP binding"/>
    <property type="evidence" value="ECO:0007669"/>
    <property type="project" value="UniProtKB-UniRule"/>
</dbReference>
<dbReference type="InterPro" id="IPR017441">
    <property type="entry name" value="Protein_kinase_ATP_BS"/>
</dbReference>
<evidence type="ECO:0000313" key="8">
    <source>
        <dbReference type="Proteomes" id="UP000237968"/>
    </source>
</evidence>
<protein>
    <submittedName>
        <fullName evidence="7">Serine/threonine-protein kinase StkP</fullName>
        <ecNumber evidence="7">2.7.11.1</ecNumber>
    </submittedName>
</protein>
<dbReference type="Pfam" id="PF00069">
    <property type="entry name" value="Pkinase"/>
    <property type="match status" value="1"/>
</dbReference>
<keyword evidence="8" id="KW-1185">Reference proteome</keyword>
<accession>A0A2S9XVM5</accession>
<dbReference type="InterPro" id="IPR000719">
    <property type="entry name" value="Prot_kinase_dom"/>
</dbReference>
<dbReference type="PROSITE" id="PS00108">
    <property type="entry name" value="PROTEIN_KINASE_ST"/>
    <property type="match status" value="1"/>
</dbReference>
<evidence type="ECO:0000256" key="5">
    <source>
        <dbReference type="PROSITE-ProRule" id="PRU10141"/>
    </source>
</evidence>
<dbReference type="PROSITE" id="PS50011">
    <property type="entry name" value="PROTEIN_KINASE_DOM"/>
    <property type="match status" value="1"/>
</dbReference>
<dbReference type="Proteomes" id="UP000237968">
    <property type="component" value="Unassembled WGS sequence"/>
</dbReference>